<dbReference type="SUPFAM" id="SSF143243">
    <property type="entry name" value="Nqo5-like"/>
    <property type="match status" value="1"/>
</dbReference>
<dbReference type="Pfam" id="PF00329">
    <property type="entry name" value="Complex1_30kDa"/>
    <property type="match status" value="1"/>
</dbReference>
<feature type="compositionally biased region" description="Acidic residues" evidence="2">
    <location>
        <begin position="70"/>
        <end position="82"/>
    </location>
</feature>
<evidence type="ECO:0000259" key="3">
    <source>
        <dbReference type="Pfam" id="PF00329"/>
    </source>
</evidence>
<gene>
    <name evidence="4" type="ORF">C8N35_101905</name>
</gene>
<dbReference type="OrthoDB" id="9803286at2"/>
<protein>
    <submittedName>
        <fullName evidence="4">NADH dehydrogenase subunit C</fullName>
    </submittedName>
</protein>
<dbReference type="InterPro" id="IPR037232">
    <property type="entry name" value="NADH_quin_OxRdtase_su_C/D-like"/>
</dbReference>
<dbReference type="Gene3D" id="3.30.460.80">
    <property type="entry name" value="NADH:ubiquinone oxidoreductase, 30kDa subunit"/>
    <property type="match status" value="1"/>
</dbReference>
<dbReference type="EMBL" id="QAYG01000001">
    <property type="protein sequence ID" value="PTW62857.1"/>
    <property type="molecule type" value="Genomic_DNA"/>
</dbReference>
<sequence>MTRLPPEFEETLRAAAAGDLAITTTTDAHGVSVVWCELARNTDLMAVAARMRSFDARLAMITASQPKAPEEEDDEQDEENGETGDVVARETPMTFGGTPLDGTSYEVIYHFILADEAVNLIAHAPANASLASLTPLFRPADWPEREIMELYGLIFTGHPDPRRLFLDNSIEPAVFERLIPFSTLVNAASTDDLWKKVHAAAKATAKEGE</sequence>
<accession>A0A2T5VGH1</accession>
<dbReference type="PANTHER" id="PTHR10884:SF14">
    <property type="entry name" value="NADH DEHYDROGENASE [UBIQUINONE] IRON-SULFUR PROTEIN 3, MITOCHONDRIAL"/>
    <property type="match status" value="1"/>
</dbReference>
<dbReference type="GO" id="GO:0008137">
    <property type="term" value="F:NADH dehydrogenase (ubiquinone) activity"/>
    <property type="evidence" value="ECO:0007669"/>
    <property type="project" value="InterPro"/>
</dbReference>
<feature type="domain" description="NADH:ubiquinone oxidoreductase 30kDa subunit" evidence="3">
    <location>
        <begin position="102"/>
        <end position="171"/>
    </location>
</feature>
<proteinExistence type="inferred from homology"/>
<dbReference type="AlphaFoldDB" id="A0A2T5VGH1"/>
<feature type="region of interest" description="Disordered" evidence="2">
    <location>
        <begin position="65"/>
        <end position="84"/>
    </location>
</feature>
<name>A0A2T5VGH1_9HYPH</name>
<evidence type="ECO:0000256" key="1">
    <source>
        <dbReference type="ARBA" id="ARBA00007569"/>
    </source>
</evidence>
<reference evidence="4 5" key="1">
    <citation type="submission" date="2018-04" db="EMBL/GenBank/DDBJ databases">
        <title>Genomic Encyclopedia of Archaeal and Bacterial Type Strains, Phase II (KMG-II): from individual species to whole genera.</title>
        <authorList>
            <person name="Goeker M."/>
        </authorList>
    </citation>
    <scope>NUCLEOTIDE SEQUENCE [LARGE SCALE GENOMIC DNA]</scope>
    <source>
        <strain evidence="4 5">DSM 23382</strain>
    </source>
</reference>
<evidence type="ECO:0000313" key="4">
    <source>
        <dbReference type="EMBL" id="PTW62857.1"/>
    </source>
</evidence>
<evidence type="ECO:0000256" key="2">
    <source>
        <dbReference type="SAM" id="MobiDB-lite"/>
    </source>
</evidence>
<comment type="similarity">
    <text evidence="1">Belongs to the complex I 30 kDa subunit family.</text>
</comment>
<comment type="caution">
    <text evidence="4">The sequence shown here is derived from an EMBL/GenBank/DDBJ whole genome shotgun (WGS) entry which is preliminary data.</text>
</comment>
<dbReference type="Proteomes" id="UP000244081">
    <property type="component" value="Unassembled WGS sequence"/>
</dbReference>
<dbReference type="InterPro" id="IPR001268">
    <property type="entry name" value="NADH_UbQ_OxRdtase_30kDa_su"/>
</dbReference>
<organism evidence="4 5">
    <name type="scientific">Breoghania corrubedonensis</name>
    <dbReference type="NCBI Taxonomy" id="665038"/>
    <lineage>
        <taxon>Bacteria</taxon>
        <taxon>Pseudomonadati</taxon>
        <taxon>Pseudomonadota</taxon>
        <taxon>Alphaproteobacteria</taxon>
        <taxon>Hyphomicrobiales</taxon>
        <taxon>Stappiaceae</taxon>
        <taxon>Breoghania</taxon>
    </lineage>
</organism>
<dbReference type="PANTHER" id="PTHR10884">
    <property type="entry name" value="NADH DEHYDROGENASE UBIQUINONE IRON-SULFUR PROTEIN 3"/>
    <property type="match status" value="1"/>
</dbReference>
<evidence type="ECO:0000313" key="5">
    <source>
        <dbReference type="Proteomes" id="UP000244081"/>
    </source>
</evidence>
<dbReference type="RefSeq" id="WP_107988366.1">
    <property type="nucleotide sequence ID" value="NZ_QAYG01000001.1"/>
</dbReference>
<keyword evidence="5" id="KW-1185">Reference proteome</keyword>